<evidence type="ECO:0000313" key="1">
    <source>
        <dbReference type="EMBL" id="KGF50443.1"/>
    </source>
</evidence>
<dbReference type="Proteomes" id="UP000029538">
    <property type="component" value="Unassembled WGS sequence"/>
</dbReference>
<name>A0A096ATP6_9BACT</name>
<organism evidence="1 2">
    <name type="scientific">Prevotella disiens DNF00882</name>
    <dbReference type="NCBI Taxonomy" id="1401075"/>
    <lineage>
        <taxon>Bacteria</taxon>
        <taxon>Pseudomonadati</taxon>
        <taxon>Bacteroidota</taxon>
        <taxon>Bacteroidia</taxon>
        <taxon>Bacteroidales</taxon>
        <taxon>Prevotellaceae</taxon>
        <taxon>Prevotella</taxon>
    </lineage>
</organism>
<protein>
    <submittedName>
        <fullName evidence="1">Uncharacterized protein</fullName>
    </submittedName>
</protein>
<dbReference type="AlphaFoldDB" id="A0A096ATP6"/>
<proteinExistence type="predicted"/>
<comment type="caution">
    <text evidence="1">The sequence shown here is derived from an EMBL/GenBank/DDBJ whole genome shotgun (WGS) entry which is preliminary data.</text>
</comment>
<dbReference type="RefSeq" id="WP_036882077.1">
    <property type="nucleotide sequence ID" value="NZ_JRNR01000003.1"/>
</dbReference>
<dbReference type="EMBL" id="JRNR01000003">
    <property type="protein sequence ID" value="KGF50443.1"/>
    <property type="molecule type" value="Genomic_DNA"/>
</dbReference>
<gene>
    <name evidence="1" type="ORF">HMPREF0654_01030</name>
</gene>
<accession>A0A096ATP6</accession>
<reference evidence="1 2" key="1">
    <citation type="submission" date="2014-07" db="EMBL/GenBank/DDBJ databases">
        <authorList>
            <person name="McCorrison J."/>
            <person name="Sanka R."/>
            <person name="Torralba M."/>
            <person name="Gillis M."/>
            <person name="Haft D.H."/>
            <person name="Methe B."/>
            <person name="Sutton G."/>
            <person name="Nelson K.E."/>
        </authorList>
    </citation>
    <scope>NUCLEOTIDE SEQUENCE [LARGE SCALE GENOMIC DNA]</scope>
    <source>
        <strain evidence="1 2">DNF00882</strain>
    </source>
</reference>
<evidence type="ECO:0000313" key="2">
    <source>
        <dbReference type="Proteomes" id="UP000029538"/>
    </source>
</evidence>
<sequence length="137" mass="15336">MPKPTMYNIFNSLVKAAKATGVANVYLSNRPDVTKEMTEFVVIDLPTEQYRAVKGNDDFIIKTDGVFYIGMKAKSDNTPNIGKQTALVQKFLDLFPIKDDYIVATEPTVLLKGSDKSGFQITTISFNIRTKINSYKL</sequence>